<reference evidence="4" key="1">
    <citation type="submission" date="2017-04" db="EMBL/GenBank/DDBJ databases">
        <authorList>
            <person name="Varghese N."/>
            <person name="Submissions S."/>
        </authorList>
    </citation>
    <scope>NUCLEOTIDE SEQUENCE [LARGE SCALE GENOMIC DNA]</scope>
    <source>
        <strain evidence="4">RKEM611</strain>
    </source>
</reference>
<dbReference type="Gene3D" id="3.80.10.10">
    <property type="entry name" value="Ribonuclease Inhibitor"/>
    <property type="match status" value="1"/>
</dbReference>
<sequence>MLSLSKHRGTILKASALASMLTACNGQLPEQSRAKNSIPPTAGSALLETGYDTHTEEFRGSCVAANGPLKYAGSQRSEIRFDRSMTLDELKTALEVQISGKLKIPSFDVSGAAKFISDASSTDLSDSMIFSYQVKGKSVIMQRVRLSQEGLAVKGRSEADVRKTCGDEYVSEVQLGAQLFVLVNFEFANREAKSSFEAQIDVNLVDLFSLSGAASTSLDKFKDSISISMSALQIGGNPSRLATILQSNGSSGIPIVNCSITNKEQCLAAMQKIVKYASGEGRGDFIDQIQNLSYNPTDPNGAAFIGYKSKSYYESALYDLYPVEGAVIQRAVADNRASLVTMYEDQAKANKRANALLRMRLSQQERNDIRNIASLTKANLRGITDTAKICYEKPGNCVGAFNKLVVKDFDQRKLQKKFTFFDYCDLPNQSSSVSDTIEAIRVAYDARNASCGDLESDLLNSLELDLSDSDPAVRSLKPLQGLEHLQYLDISKNQVRNISLLSQFKSLRFLNARENSISNIIPVSNLNKLTYLDLAYNRVIDAEPLRNNRTLKTLLIHGNDLFSESPLLDLQGVDTLIISEERTCEEERKYALSKGWVSQSDYELFKTMDFAPNYYNPGDRSSGLDGWLLCPIVFSSFDPGA</sequence>
<keyword evidence="4" id="KW-1185">Reference proteome</keyword>
<dbReference type="SUPFAM" id="SSF52058">
    <property type="entry name" value="L domain-like"/>
    <property type="match status" value="1"/>
</dbReference>
<accession>A0A1Y6BYM9</accession>
<dbReference type="OrthoDB" id="5289096at2"/>
<dbReference type="InterPro" id="IPR001611">
    <property type="entry name" value="Leu-rich_rpt"/>
</dbReference>
<dbReference type="PROSITE" id="PS51257">
    <property type="entry name" value="PROKAR_LIPOPROTEIN"/>
    <property type="match status" value="1"/>
</dbReference>
<proteinExistence type="predicted"/>
<protein>
    <recommendedName>
        <fullName evidence="5">Leucine Rich repeat-containing protein</fullName>
    </recommendedName>
</protein>
<evidence type="ECO:0000256" key="2">
    <source>
        <dbReference type="ARBA" id="ARBA00022737"/>
    </source>
</evidence>
<keyword evidence="2" id="KW-0677">Repeat</keyword>
<keyword evidence="1" id="KW-0433">Leucine-rich repeat</keyword>
<organism evidence="3 4">
    <name type="scientific">Pseudobacteriovorax antillogorgiicola</name>
    <dbReference type="NCBI Taxonomy" id="1513793"/>
    <lineage>
        <taxon>Bacteria</taxon>
        <taxon>Pseudomonadati</taxon>
        <taxon>Bdellovibrionota</taxon>
        <taxon>Oligoflexia</taxon>
        <taxon>Oligoflexales</taxon>
        <taxon>Pseudobacteriovoracaceae</taxon>
        <taxon>Pseudobacteriovorax</taxon>
    </lineage>
</organism>
<dbReference type="STRING" id="1513793.SAMN06296036_110168"/>
<dbReference type="PANTHER" id="PTHR18849">
    <property type="entry name" value="LEUCINE RICH REPEAT PROTEIN"/>
    <property type="match status" value="1"/>
</dbReference>
<evidence type="ECO:0000313" key="4">
    <source>
        <dbReference type="Proteomes" id="UP000192907"/>
    </source>
</evidence>
<dbReference type="EMBL" id="FWZT01000010">
    <property type="protein sequence ID" value="SMF34844.1"/>
    <property type="molecule type" value="Genomic_DNA"/>
</dbReference>
<evidence type="ECO:0000313" key="3">
    <source>
        <dbReference type="EMBL" id="SMF34844.1"/>
    </source>
</evidence>
<dbReference type="RefSeq" id="WP_132320957.1">
    <property type="nucleotide sequence ID" value="NZ_FWZT01000010.1"/>
</dbReference>
<dbReference type="InterPro" id="IPR032675">
    <property type="entry name" value="LRR_dom_sf"/>
</dbReference>
<dbReference type="Proteomes" id="UP000192907">
    <property type="component" value="Unassembled WGS sequence"/>
</dbReference>
<dbReference type="PROSITE" id="PS51450">
    <property type="entry name" value="LRR"/>
    <property type="match status" value="2"/>
</dbReference>
<gene>
    <name evidence="3" type="ORF">SAMN06296036_110168</name>
</gene>
<evidence type="ECO:0000256" key="1">
    <source>
        <dbReference type="ARBA" id="ARBA00022614"/>
    </source>
</evidence>
<dbReference type="PANTHER" id="PTHR18849:SF0">
    <property type="entry name" value="CILIA- AND FLAGELLA-ASSOCIATED PROTEIN 410-RELATED"/>
    <property type="match status" value="1"/>
</dbReference>
<dbReference type="AlphaFoldDB" id="A0A1Y6BYM9"/>
<name>A0A1Y6BYM9_9BACT</name>
<evidence type="ECO:0008006" key="5">
    <source>
        <dbReference type="Google" id="ProtNLM"/>
    </source>
</evidence>